<dbReference type="Gene3D" id="3.40.50.300">
    <property type="entry name" value="P-loop containing nucleotide triphosphate hydrolases"/>
    <property type="match status" value="2"/>
</dbReference>
<proteinExistence type="predicted"/>
<dbReference type="InterPro" id="IPR014001">
    <property type="entry name" value="Helicase_ATP-bd"/>
</dbReference>
<dbReference type="SUPFAM" id="SSF52540">
    <property type="entry name" value="P-loop containing nucleoside triphosphate hydrolases"/>
    <property type="match status" value="2"/>
</dbReference>
<gene>
    <name evidence="2" type="ORF">MAF45_09640</name>
</gene>
<organism evidence="2 3">
    <name type="scientific">Mesosutterella porci</name>
    <dbReference type="NCBI Taxonomy" id="2915351"/>
    <lineage>
        <taxon>Bacteria</taxon>
        <taxon>Pseudomonadati</taxon>
        <taxon>Pseudomonadota</taxon>
        <taxon>Betaproteobacteria</taxon>
        <taxon>Burkholderiales</taxon>
        <taxon>Sutterellaceae</taxon>
        <taxon>Mesosutterella</taxon>
    </lineage>
</organism>
<dbReference type="InterPro" id="IPR000330">
    <property type="entry name" value="SNF2_N"/>
</dbReference>
<dbReference type="SMART" id="SM00487">
    <property type="entry name" value="DEXDc"/>
    <property type="match status" value="1"/>
</dbReference>
<keyword evidence="2" id="KW-0067">ATP-binding</keyword>
<evidence type="ECO:0000313" key="2">
    <source>
        <dbReference type="EMBL" id="MCG5031700.1"/>
    </source>
</evidence>
<dbReference type="PANTHER" id="PTHR10799">
    <property type="entry name" value="SNF2/RAD54 HELICASE FAMILY"/>
    <property type="match status" value="1"/>
</dbReference>
<evidence type="ECO:0000259" key="1">
    <source>
        <dbReference type="PROSITE" id="PS51192"/>
    </source>
</evidence>
<dbReference type="EMBL" id="JAKNCT010000012">
    <property type="protein sequence ID" value="MCG5031700.1"/>
    <property type="molecule type" value="Genomic_DNA"/>
</dbReference>
<comment type="caution">
    <text evidence="2">The sequence shown here is derived from an EMBL/GenBank/DDBJ whole genome shotgun (WGS) entry which is preliminary data.</text>
</comment>
<sequence>MRFTPRPYQKLIMQHILRHPRGMVWSSMGTGKTASTLFALDTLKRCGEDAFPALILAPLRVAVSTWPDEVAKWSDLGLTIQPITGSAAARRRALSTPADVYTANYENLPWLTKELGDRWPFRTVVADESTKLKGFRLGGGGGLRARALSKVAFKGVTRFVGLSGTPVPNGLEDLWGQYWFVDSGLRLGKTFSAFHQRWFYPERVGSDPHAVRWNAQPFAQEQIEERVRDVTVSVDAADYFDVTKPVENVISVELPPAARTIYRRLSADMVAELQSGREITAANAAALSGKCVQCASGAVYTDDAGHWEEIHTAKIEALKDVVEEAAGAPVMVAYHFKSDLERLKKAFPRGRVLDRDPFTIRDWNAGKIPVLFAHPASAGHGLNLQDGGNILCFFSLWWDLEQFQQICERIGPVRQMQAGHPRPVFIHYIVARGTVDELVLKRLKTKASIQSILLESMKEKEL</sequence>
<dbReference type="GO" id="GO:0004386">
    <property type="term" value="F:helicase activity"/>
    <property type="evidence" value="ECO:0007669"/>
    <property type="project" value="UniProtKB-KW"/>
</dbReference>
<keyword evidence="2" id="KW-0378">Hydrolase</keyword>
<reference evidence="2 3" key="1">
    <citation type="submission" date="2022-02" db="EMBL/GenBank/DDBJ databases">
        <title>Mesosutterella porci, a novel member of the family Sutterellaceae from pig feces.</title>
        <authorList>
            <person name="Wylensek D."/>
            <person name="Clavel T."/>
        </authorList>
    </citation>
    <scope>NUCLEOTIDE SEQUENCE [LARGE SCALE GENOMIC DNA]</scope>
    <source>
        <strain evidence="3">oilRF-744-wt-GAM-9</strain>
    </source>
</reference>
<dbReference type="InterPro" id="IPR027417">
    <property type="entry name" value="P-loop_NTPase"/>
</dbReference>
<evidence type="ECO:0000313" key="3">
    <source>
        <dbReference type="Proteomes" id="UP001297600"/>
    </source>
</evidence>
<keyword evidence="2" id="KW-0347">Helicase</keyword>
<feature type="domain" description="Helicase ATP-binding" evidence="1">
    <location>
        <begin position="13"/>
        <end position="184"/>
    </location>
</feature>
<dbReference type="PROSITE" id="PS51192">
    <property type="entry name" value="HELICASE_ATP_BIND_1"/>
    <property type="match status" value="1"/>
</dbReference>
<dbReference type="Proteomes" id="UP001297600">
    <property type="component" value="Unassembled WGS sequence"/>
</dbReference>
<keyword evidence="2" id="KW-0547">Nucleotide-binding</keyword>
<keyword evidence="3" id="KW-1185">Reference proteome</keyword>
<dbReference type="RefSeq" id="WP_237980132.1">
    <property type="nucleotide sequence ID" value="NZ_JAKNCT010000012.1"/>
</dbReference>
<protein>
    <submittedName>
        <fullName evidence="2">DEAD/DEAH box helicase</fullName>
    </submittedName>
</protein>
<dbReference type="Pfam" id="PF00176">
    <property type="entry name" value="SNF2-rel_dom"/>
    <property type="match status" value="1"/>
</dbReference>
<name>A0ABS9MSV1_9BURK</name>
<accession>A0ABS9MSV1</accession>